<dbReference type="InterPro" id="IPR024242">
    <property type="entry name" value="NCE101"/>
</dbReference>
<dbReference type="AlphaFoldDB" id="A0A9W8P0V2"/>
<evidence type="ECO:0000313" key="2">
    <source>
        <dbReference type="Proteomes" id="UP001142393"/>
    </source>
</evidence>
<dbReference type="EMBL" id="JANVFU010000006">
    <property type="protein sequence ID" value="KAJ3744761.1"/>
    <property type="molecule type" value="Genomic_DNA"/>
</dbReference>
<dbReference type="PANTHER" id="PTHR28011:SF1">
    <property type="entry name" value="NON-CLASSICAL EXPORT PROTEIN 1"/>
    <property type="match status" value="1"/>
</dbReference>
<organism evidence="1 2">
    <name type="scientific">Lentinula detonsa</name>
    <dbReference type="NCBI Taxonomy" id="2804962"/>
    <lineage>
        <taxon>Eukaryota</taxon>
        <taxon>Fungi</taxon>
        <taxon>Dikarya</taxon>
        <taxon>Basidiomycota</taxon>
        <taxon>Agaricomycotina</taxon>
        <taxon>Agaricomycetes</taxon>
        <taxon>Agaricomycetidae</taxon>
        <taxon>Agaricales</taxon>
        <taxon>Marasmiineae</taxon>
        <taxon>Omphalotaceae</taxon>
        <taxon>Lentinula</taxon>
    </lineage>
</organism>
<name>A0A9W8P0V2_9AGAR</name>
<gene>
    <name evidence="1" type="ORF">DFH05DRAFT_1397896</name>
</gene>
<accession>A0A9W8P0V2</accession>
<dbReference type="Pfam" id="PF11654">
    <property type="entry name" value="NCE101"/>
    <property type="match status" value="1"/>
</dbReference>
<keyword evidence="2" id="KW-1185">Reference proteome</keyword>
<comment type="caution">
    <text evidence="1">The sequence shown here is derived from an EMBL/GenBank/DDBJ whole genome shotgun (WGS) entry which is preliminary data.</text>
</comment>
<proteinExistence type="predicted"/>
<sequence>MRLPPPLLSRYNFVPRTNLCVVIDILYRGLDPVLGVFTGFLAYYLHENHPRTALPQEQRLIELIRWKWSKWQDARNAHLNAAETTK</sequence>
<reference evidence="1 2" key="1">
    <citation type="journal article" date="2023" name="Proc. Natl. Acad. Sci. U.S.A.">
        <title>A global phylogenomic analysis of the shiitake genus Lentinula.</title>
        <authorList>
            <person name="Sierra-Patev S."/>
            <person name="Min B."/>
            <person name="Naranjo-Ortiz M."/>
            <person name="Looney B."/>
            <person name="Konkel Z."/>
            <person name="Slot J.C."/>
            <person name="Sakamoto Y."/>
            <person name="Steenwyk J.L."/>
            <person name="Rokas A."/>
            <person name="Carro J."/>
            <person name="Camarero S."/>
            <person name="Ferreira P."/>
            <person name="Molpeceres G."/>
            <person name="Ruiz-Duenas F.J."/>
            <person name="Serrano A."/>
            <person name="Henrissat B."/>
            <person name="Drula E."/>
            <person name="Hughes K.W."/>
            <person name="Mata J.L."/>
            <person name="Ishikawa N.K."/>
            <person name="Vargas-Isla R."/>
            <person name="Ushijima S."/>
            <person name="Smith C.A."/>
            <person name="Donoghue J."/>
            <person name="Ahrendt S."/>
            <person name="Andreopoulos W."/>
            <person name="He G."/>
            <person name="LaButti K."/>
            <person name="Lipzen A."/>
            <person name="Ng V."/>
            <person name="Riley R."/>
            <person name="Sandor L."/>
            <person name="Barry K."/>
            <person name="Martinez A.T."/>
            <person name="Xiao Y."/>
            <person name="Gibbons J.G."/>
            <person name="Terashima K."/>
            <person name="Grigoriev I.V."/>
            <person name="Hibbett D."/>
        </authorList>
    </citation>
    <scope>NUCLEOTIDE SEQUENCE [LARGE SCALE GENOMIC DNA]</scope>
    <source>
        <strain evidence="1 2">TFB7810</strain>
    </source>
</reference>
<dbReference type="Proteomes" id="UP001142393">
    <property type="component" value="Unassembled WGS sequence"/>
</dbReference>
<evidence type="ECO:0000313" key="1">
    <source>
        <dbReference type="EMBL" id="KAJ3744761.1"/>
    </source>
</evidence>
<protein>
    <submittedName>
        <fullName evidence="1">Uncharacterized protein</fullName>
    </submittedName>
</protein>
<dbReference type="PANTHER" id="PTHR28011">
    <property type="entry name" value="NON-CLASSICAL EXPORT PROTEIN 1"/>
    <property type="match status" value="1"/>
</dbReference>
<dbReference type="GO" id="GO:0009306">
    <property type="term" value="P:protein secretion"/>
    <property type="evidence" value="ECO:0007669"/>
    <property type="project" value="InterPro"/>
</dbReference>